<evidence type="ECO:0000313" key="1">
    <source>
        <dbReference type="EMBL" id="MDZ7543258.1"/>
    </source>
</evidence>
<dbReference type="AlphaFoldDB" id="A0AAW9KFT7"/>
<comment type="caution">
    <text evidence="1">The sequence shown here is derived from an EMBL/GenBank/DDBJ whole genome shotgun (WGS) entry which is preliminary data.</text>
</comment>
<evidence type="ECO:0000313" key="2">
    <source>
        <dbReference type="Proteomes" id="UP001288944"/>
    </source>
</evidence>
<dbReference type="EMBL" id="WNUR01000987">
    <property type="protein sequence ID" value="MDZ7543258.1"/>
    <property type="molecule type" value="Genomic_DNA"/>
</dbReference>
<accession>A0AAW9KFT7</accession>
<gene>
    <name evidence="1" type="ORF">GNF83_19175</name>
</gene>
<reference evidence="1" key="1">
    <citation type="submission" date="2019-11" db="EMBL/GenBank/DDBJ databases">
        <title>Characterization of Clostridium perfringens isolates from swine manure treated agricultural soils.</title>
        <authorList>
            <person name="Wushke S.T."/>
        </authorList>
    </citation>
    <scope>NUCLEOTIDE SEQUENCE</scope>
    <source>
        <strain evidence="1">X62</strain>
    </source>
</reference>
<organism evidence="1 2">
    <name type="scientific">Clostridium perfringens</name>
    <dbReference type="NCBI Taxonomy" id="1502"/>
    <lineage>
        <taxon>Bacteria</taxon>
        <taxon>Bacillati</taxon>
        <taxon>Bacillota</taxon>
        <taxon>Clostridia</taxon>
        <taxon>Eubacteriales</taxon>
        <taxon>Clostridiaceae</taxon>
        <taxon>Clostridium</taxon>
    </lineage>
</organism>
<protein>
    <submittedName>
        <fullName evidence="1">Uncharacterized protein</fullName>
    </submittedName>
</protein>
<dbReference type="Proteomes" id="UP001288944">
    <property type="component" value="Unassembled WGS sequence"/>
</dbReference>
<proteinExistence type="predicted"/>
<name>A0AAW9KFT7_CLOPF</name>
<sequence length="59" mass="6754">MLFETLGAEPPQSRALYQDEFMLTFAMDMPIGKLAKMMAEVDSEQAISAWIDRLNEQRS</sequence>